<dbReference type="OrthoDB" id="303107at2759"/>
<dbReference type="GO" id="GO:0008270">
    <property type="term" value="F:zinc ion binding"/>
    <property type="evidence" value="ECO:0007669"/>
    <property type="project" value="UniProtKB-KW"/>
</dbReference>
<sequence>MDEEIQQLARPALDTQYSFVHFVSLSICHLPFAENDELPMVACDRCFVWQHMECTDYKEEVNSAYLCEQCAPNQHSYLQFGFKTHIEYVKAKKKEPREIQNHQTEQQDHPNANNTTTSTTINNSHGHGHSRRRSTARTLSQNDIDFSFESSSQTSRSNSSNSNSSTTHRKSSLKHNDHQLNGNSSSVKVPKRKQSKQQHRIVSSSDVELMSETEELLDISDAQSEIKLSPHPSSVEVHHINGECIHEDRDKESNFDPITKQHTEVKKPKPKRSRSALAVENMTVEQMLERVRRMAQYVEKFENEHTSRQNINGSVSDEEETSGNTKKKSRETVSSSALPVLITPSPSDHTMTPEPYFVSSPLDCDVTMNSPPTTEHSPEKEGTTLIDQCEELRKRICRFEQTYGDQIQADDEQKIII</sequence>
<evidence type="ECO:0000313" key="7">
    <source>
        <dbReference type="Proteomes" id="UP000789831"/>
    </source>
</evidence>
<comment type="caution">
    <text evidence="6">The sequence shown here is derived from an EMBL/GenBank/DDBJ whole genome shotgun (WGS) entry which is preliminary data.</text>
</comment>
<name>A0A9N8W474_9GLOM</name>
<protein>
    <submittedName>
        <fullName evidence="6">962_t:CDS:1</fullName>
    </submittedName>
</protein>
<evidence type="ECO:0000256" key="3">
    <source>
        <dbReference type="ARBA" id="ARBA00022833"/>
    </source>
</evidence>
<feature type="compositionally biased region" description="Basic and acidic residues" evidence="4">
    <location>
        <begin position="250"/>
        <end position="267"/>
    </location>
</feature>
<organism evidence="6 7">
    <name type="scientific">Ambispora gerdemannii</name>
    <dbReference type="NCBI Taxonomy" id="144530"/>
    <lineage>
        <taxon>Eukaryota</taxon>
        <taxon>Fungi</taxon>
        <taxon>Fungi incertae sedis</taxon>
        <taxon>Mucoromycota</taxon>
        <taxon>Glomeromycotina</taxon>
        <taxon>Glomeromycetes</taxon>
        <taxon>Archaeosporales</taxon>
        <taxon>Ambisporaceae</taxon>
        <taxon>Ambispora</taxon>
    </lineage>
</organism>
<feature type="region of interest" description="Disordered" evidence="4">
    <location>
        <begin position="250"/>
        <end position="274"/>
    </location>
</feature>
<dbReference type="Gene3D" id="3.30.40.10">
    <property type="entry name" value="Zinc/RING finger domain, C3HC4 (zinc finger)"/>
    <property type="match status" value="1"/>
</dbReference>
<proteinExistence type="predicted"/>
<feature type="domain" description="Zinc finger PHD-type" evidence="5">
    <location>
        <begin position="27"/>
        <end position="71"/>
    </location>
</feature>
<feature type="compositionally biased region" description="Low complexity" evidence="4">
    <location>
        <begin position="150"/>
        <end position="166"/>
    </location>
</feature>
<evidence type="ECO:0000256" key="1">
    <source>
        <dbReference type="ARBA" id="ARBA00022723"/>
    </source>
</evidence>
<evidence type="ECO:0000256" key="2">
    <source>
        <dbReference type="ARBA" id="ARBA00022771"/>
    </source>
</evidence>
<dbReference type="InterPro" id="IPR011011">
    <property type="entry name" value="Znf_FYVE_PHD"/>
</dbReference>
<feature type="compositionally biased region" description="Basic residues" evidence="4">
    <location>
        <begin position="189"/>
        <end position="199"/>
    </location>
</feature>
<dbReference type="InterPro" id="IPR013083">
    <property type="entry name" value="Znf_RING/FYVE/PHD"/>
</dbReference>
<feature type="compositionally biased region" description="Basic residues" evidence="4">
    <location>
        <begin position="126"/>
        <end position="135"/>
    </location>
</feature>
<feature type="region of interest" description="Disordered" evidence="4">
    <location>
        <begin position="301"/>
        <end position="358"/>
    </location>
</feature>
<dbReference type="AlphaFoldDB" id="A0A9N8W474"/>
<keyword evidence="7" id="KW-1185">Reference proteome</keyword>
<dbReference type="Proteomes" id="UP000789831">
    <property type="component" value="Unassembled WGS sequence"/>
</dbReference>
<feature type="compositionally biased region" description="Basic and acidic residues" evidence="4">
    <location>
        <begin position="93"/>
        <end position="108"/>
    </location>
</feature>
<dbReference type="Pfam" id="PF00628">
    <property type="entry name" value="PHD"/>
    <property type="match status" value="1"/>
</dbReference>
<keyword evidence="1" id="KW-0479">Metal-binding</keyword>
<dbReference type="InterPro" id="IPR019787">
    <property type="entry name" value="Znf_PHD-finger"/>
</dbReference>
<dbReference type="EMBL" id="CAJVPL010000241">
    <property type="protein sequence ID" value="CAG8471416.1"/>
    <property type="molecule type" value="Genomic_DNA"/>
</dbReference>
<dbReference type="SUPFAM" id="SSF57903">
    <property type="entry name" value="FYVE/PHD zinc finger"/>
    <property type="match status" value="1"/>
</dbReference>
<keyword evidence="3" id="KW-0862">Zinc</keyword>
<feature type="region of interest" description="Disordered" evidence="4">
    <location>
        <begin position="93"/>
        <end position="210"/>
    </location>
</feature>
<accession>A0A9N8W474</accession>
<feature type="compositionally biased region" description="Low complexity" evidence="4">
    <location>
        <begin position="111"/>
        <end position="123"/>
    </location>
</feature>
<reference evidence="6" key="1">
    <citation type="submission" date="2021-06" db="EMBL/GenBank/DDBJ databases">
        <authorList>
            <person name="Kallberg Y."/>
            <person name="Tangrot J."/>
            <person name="Rosling A."/>
        </authorList>
    </citation>
    <scope>NUCLEOTIDE SEQUENCE</scope>
    <source>
        <strain evidence="6">MT106</strain>
    </source>
</reference>
<dbReference type="InterPro" id="IPR001965">
    <property type="entry name" value="Znf_PHD"/>
</dbReference>
<keyword evidence="2" id="KW-0863">Zinc-finger</keyword>
<evidence type="ECO:0000313" key="6">
    <source>
        <dbReference type="EMBL" id="CAG8471416.1"/>
    </source>
</evidence>
<evidence type="ECO:0000259" key="5">
    <source>
        <dbReference type="SMART" id="SM00249"/>
    </source>
</evidence>
<evidence type="ECO:0000256" key="4">
    <source>
        <dbReference type="SAM" id="MobiDB-lite"/>
    </source>
</evidence>
<gene>
    <name evidence="6" type="ORF">AGERDE_LOCUS2759</name>
</gene>
<dbReference type="SMART" id="SM00249">
    <property type="entry name" value="PHD"/>
    <property type="match status" value="1"/>
</dbReference>